<organism evidence="1 2">
    <name type="scientific">Eumeta variegata</name>
    <name type="common">Bagworm moth</name>
    <name type="synonym">Eumeta japonica</name>
    <dbReference type="NCBI Taxonomy" id="151549"/>
    <lineage>
        <taxon>Eukaryota</taxon>
        <taxon>Metazoa</taxon>
        <taxon>Ecdysozoa</taxon>
        <taxon>Arthropoda</taxon>
        <taxon>Hexapoda</taxon>
        <taxon>Insecta</taxon>
        <taxon>Pterygota</taxon>
        <taxon>Neoptera</taxon>
        <taxon>Endopterygota</taxon>
        <taxon>Lepidoptera</taxon>
        <taxon>Glossata</taxon>
        <taxon>Ditrysia</taxon>
        <taxon>Tineoidea</taxon>
        <taxon>Psychidae</taxon>
        <taxon>Oiketicinae</taxon>
        <taxon>Eumeta</taxon>
    </lineage>
</organism>
<proteinExistence type="predicted"/>
<dbReference type="Proteomes" id="UP000299102">
    <property type="component" value="Unassembled WGS sequence"/>
</dbReference>
<evidence type="ECO:0000313" key="2">
    <source>
        <dbReference type="Proteomes" id="UP000299102"/>
    </source>
</evidence>
<sequence length="147" mass="15688">MKVSEGVYFNKACPALRRGTWVREPGGLIESIGIGQESSGRATGELIVTAAHGQRSHQCVAGLLGRSGISNRGGSGRLRGRGGMGHRSCYFRSVICESVVSQWLAARLEPEARLAGGALTPDQRVAFVRDATAFFVIILLDALLFES</sequence>
<dbReference type="AlphaFoldDB" id="A0A4C1UYB9"/>
<gene>
    <name evidence="1" type="ORF">EVAR_82516_1</name>
</gene>
<keyword evidence="2" id="KW-1185">Reference proteome</keyword>
<dbReference type="EMBL" id="BGZK01000237">
    <property type="protein sequence ID" value="GBP30774.1"/>
    <property type="molecule type" value="Genomic_DNA"/>
</dbReference>
<protein>
    <submittedName>
        <fullName evidence="1">Uncharacterized protein</fullName>
    </submittedName>
</protein>
<comment type="caution">
    <text evidence="1">The sequence shown here is derived from an EMBL/GenBank/DDBJ whole genome shotgun (WGS) entry which is preliminary data.</text>
</comment>
<name>A0A4C1UYB9_EUMVA</name>
<evidence type="ECO:0000313" key="1">
    <source>
        <dbReference type="EMBL" id="GBP30774.1"/>
    </source>
</evidence>
<accession>A0A4C1UYB9</accession>
<reference evidence="1 2" key="1">
    <citation type="journal article" date="2019" name="Commun. Biol.">
        <title>The bagworm genome reveals a unique fibroin gene that provides high tensile strength.</title>
        <authorList>
            <person name="Kono N."/>
            <person name="Nakamura H."/>
            <person name="Ohtoshi R."/>
            <person name="Tomita M."/>
            <person name="Numata K."/>
            <person name="Arakawa K."/>
        </authorList>
    </citation>
    <scope>NUCLEOTIDE SEQUENCE [LARGE SCALE GENOMIC DNA]</scope>
</reference>